<feature type="region of interest" description="Disordered" evidence="1">
    <location>
        <begin position="173"/>
        <end position="194"/>
    </location>
</feature>
<reference evidence="2 3" key="1">
    <citation type="journal article" date="2010" name="Science">
        <title>Genomic comparison of the ants Camponotus floridanus and Harpegnathos saltator.</title>
        <authorList>
            <person name="Bonasio R."/>
            <person name="Zhang G."/>
            <person name="Ye C."/>
            <person name="Mutti N.S."/>
            <person name="Fang X."/>
            <person name="Qin N."/>
            <person name="Donahue G."/>
            <person name="Yang P."/>
            <person name="Li Q."/>
            <person name="Li C."/>
            <person name="Zhang P."/>
            <person name="Huang Z."/>
            <person name="Berger S.L."/>
            <person name="Reinberg D."/>
            <person name="Wang J."/>
            <person name="Liebig J."/>
        </authorList>
    </citation>
    <scope>NUCLEOTIDE SEQUENCE [LARGE SCALE GENOMIC DNA]</scope>
    <source>
        <strain evidence="3">C129</strain>
    </source>
</reference>
<keyword evidence="3" id="KW-1185">Reference proteome</keyword>
<gene>
    <name evidence="2" type="ORF">EAG_06309</name>
</gene>
<evidence type="ECO:0000256" key="1">
    <source>
        <dbReference type="SAM" id="MobiDB-lite"/>
    </source>
</evidence>
<name>E2AHK7_CAMFO</name>
<accession>E2AHK7</accession>
<sequence length="423" mass="47554">MRKILELSKALALKIQGGHRNLNEGDSSRHQPSLRQQGAECTGVIKWRWKCELPPFIAGNRPSHQPVVTSACPDIPSLLLLEGALLSPLGDATCDRNKNEQSGSSGLCPAVSPNKKLLIKSRQDEIFATNIHSRPRQDLIFLNILELEFSSPNDLRNLPLMAESLSLGHPCQKPSVERPPTCSGSPRTNNLNETNNFDSLSLGSKRGFPTSFNNVTSLIFYLSMNGTGGFACPLALLRLTVIWPRLHSAEKLFVAFLTLGDEQMTNSCLITHNMLLQLEINLQIYLEKKKFNYGKKSSLRFVRLMETINLILIAGFEMSCIHESRIVISDMQKTDVIATYVYSSKRVSYTYGRRREYLCRVTTDSVSCIAQTDHMQGLFQQNSKKGSLVAQTDLGQLKDHCRVKEESDIWVPWSDRERTFFSS</sequence>
<evidence type="ECO:0000313" key="2">
    <source>
        <dbReference type="EMBL" id="EFN67077.1"/>
    </source>
</evidence>
<proteinExistence type="predicted"/>
<evidence type="ECO:0000313" key="3">
    <source>
        <dbReference type="Proteomes" id="UP000000311"/>
    </source>
</evidence>
<dbReference type="Proteomes" id="UP000000311">
    <property type="component" value="Unassembled WGS sequence"/>
</dbReference>
<dbReference type="AlphaFoldDB" id="E2AHK7"/>
<feature type="compositionally biased region" description="Polar residues" evidence="1">
    <location>
        <begin position="182"/>
        <end position="194"/>
    </location>
</feature>
<dbReference type="InParanoid" id="E2AHK7"/>
<dbReference type="EMBL" id="GL439552">
    <property type="protein sequence ID" value="EFN67077.1"/>
    <property type="molecule type" value="Genomic_DNA"/>
</dbReference>
<protein>
    <submittedName>
        <fullName evidence="2">Uncharacterized protein</fullName>
    </submittedName>
</protein>
<organism evidence="3">
    <name type="scientific">Camponotus floridanus</name>
    <name type="common">Florida carpenter ant</name>
    <dbReference type="NCBI Taxonomy" id="104421"/>
    <lineage>
        <taxon>Eukaryota</taxon>
        <taxon>Metazoa</taxon>
        <taxon>Ecdysozoa</taxon>
        <taxon>Arthropoda</taxon>
        <taxon>Hexapoda</taxon>
        <taxon>Insecta</taxon>
        <taxon>Pterygota</taxon>
        <taxon>Neoptera</taxon>
        <taxon>Endopterygota</taxon>
        <taxon>Hymenoptera</taxon>
        <taxon>Apocrita</taxon>
        <taxon>Aculeata</taxon>
        <taxon>Formicoidea</taxon>
        <taxon>Formicidae</taxon>
        <taxon>Formicinae</taxon>
        <taxon>Camponotus</taxon>
    </lineage>
</organism>